<reference evidence="1 2" key="1">
    <citation type="journal article" date="2019" name="Nat. Ecol. Evol.">
        <title>Megaphylogeny resolves global patterns of mushroom evolution.</title>
        <authorList>
            <person name="Varga T."/>
            <person name="Krizsan K."/>
            <person name="Foldi C."/>
            <person name="Dima B."/>
            <person name="Sanchez-Garcia M."/>
            <person name="Sanchez-Ramirez S."/>
            <person name="Szollosi G.J."/>
            <person name="Szarkandi J.G."/>
            <person name="Papp V."/>
            <person name="Albert L."/>
            <person name="Andreopoulos W."/>
            <person name="Angelini C."/>
            <person name="Antonin V."/>
            <person name="Barry K.W."/>
            <person name="Bougher N.L."/>
            <person name="Buchanan P."/>
            <person name="Buyck B."/>
            <person name="Bense V."/>
            <person name="Catcheside P."/>
            <person name="Chovatia M."/>
            <person name="Cooper J."/>
            <person name="Damon W."/>
            <person name="Desjardin D."/>
            <person name="Finy P."/>
            <person name="Geml J."/>
            <person name="Haridas S."/>
            <person name="Hughes K."/>
            <person name="Justo A."/>
            <person name="Karasinski D."/>
            <person name="Kautmanova I."/>
            <person name="Kiss B."/>
            <person name="Kocsube S."/>
            <person name="Kotiranta H."/>
            <person name="LaButti K.M."/>
            <person name="Lechner B.E."/>
            <person name="Liimatainen K."/>
            <person name="Lipzen A."/>
            <person name="Lukacs Z."/>
            <person name="Mihaltcheva S."/>
            <person name="Morgado L.N."/>
            <person name="Niskanen T."/>
            <person name="Noordeloos M.E."/>
            <person name="Ohm R.A."/>
            <person name="Ortiz-Santana B."/>
            <person name="Ovrebo C."/>
            <person name="Racz N."/>
            <person name="Riley R."/>
            <person name="Savchenko A."/>
            <person name="Shiryaev A."/>
            <person name="Soop K."/>
            <person name="Spirin V."/>
            <person name="Szebenyi C."/>
            <person name="Tomsovsky M."/>
            <person name="Tulloss R.E."/>
            <person name="Uehling J."/>
            <person name="Grigoriev I.V."/>
            <person name="Vagvolgyi C."/>
            <person name="Papp T."/>
            <person name="Martin F.M."/>
            <person name="Miettinen O."/>
            <person name="Hibbett D.S."/>
            <person name="Nagy L.G."/>
        </authorList>
    </citation>
    <scope>NUCLEOTIDE SEQUENCE [LARGE SCALE GENOMIC DNA]</scope>
    <source>
        <strain evidence="1 2">OMC1185</strain>
    </source>
</reference>
<dbReference type="EMBL" id="ML213525">
    <property type="protein sequence ID" value="TFK47240.1"/>
    <property type="molecule type" value="Genomic_DNA"/>
</dbReference>
<name>A0A5C3MQK2_9AGAM</name>
<organism evidence="1 2">
    <name type="scientific">Heliocybe sulcata</name>
    <dbReference type="NCBI Taxonomy" id="5364"/>
    <lineage>
        <taxon>Eukaryota</taxon>
        <taxon>Fungi</taxon>
        <taxon>Dikarya</taxon>
        <taxon>Basidiomycota</taxon>
        <taxon>Agaricomycotina</taxon>
        <taxon>Agaricomycetes</taxon>
        <taxon>Gloeophyllales</taxon>
        <taxon>Gloeophyllaceae</taxon>
        <taxon>Heliocybe</taxon>
    </lineage>
</organism>
<evidence type="ECO:0000313" key="1">
    <source>
        <dbReference type="EMBL" id="TFK47240.1"/>
    </source>
</evidence>
<evidence type="ECO:0000313" key="2">
    <source>
        <dbReference type="Proteomes" id="UP000305948"/>
    </source>
</evidence>
<proteinExistence type="predicted"/>
<protein>
    <submittedName>
        <fullName evidence="1">Uncharacterized protein</fullName>
    </submittedName>
</protein>
<dbReference type="AlphaFoldDB" id="A0A5C3MQK2"/>
<gene>
    <name evidence="1" type="ORF">OE88DRAFT_830878</name>
</gene>
<keyword evidence="2" id="KW-1185">Reference proteome</keyword>
<sequence>MRAKEADIHMYRNIEHQTPCAMLVGTQDIPNQQNSFPTPVNSIDRQYRAARHDFTTELLQSLSTHYRMRSMKTCIADMQWAFPKDMRHLAGWRSVPTSHATSICKPNKGEGRGRYTCPHRVPGIDASLVEAYARREGVQKHDMREAGSVDCRTTVHCYIIIRVRLAS</sequence>
<accession>A0A5C3MQK2</accession>
<dbReference type="Proteomes" id="UP000305948">
    <property type="component" value="Unassembled WGS sequence"/>
</dbReference>